<name>A0A6J6KDN8_9ZZZZ</name>
<dbReference type="PANTHER" id="PTHR45947">
    <property type="entry name" value="SULFOQUINOVOSYL TRANSFERASE SQD2"/>
    <property type="match status" value="1"/>
</dbReference>
<dbReference type="InterPro" id="IPR028098">
    <property type="entry name" value="Glyco_trans_4-like_N"/>
</dbReference>
<dbReference type="AlphaFoldDB" id="A0A6J6KDN8"/>
<dbReference type="Pfam" id="PF00534">
    <property type="entry name" value="Glycos_transf_1"/>
    <property type="match status" value="1"/>
</dbReference>
<evidence type="ECO:0000259" key="2">
    <source>
        <dbReference type="Pfam" id="PF13439"/>
    </source>
</evidence>
<feature type="domain" description="Glycosyl transferase family 1" evidence="1">
    <location>
        <begin position="206"/>
        <end position="360"/>
    </location>
</feature>
<evidence type="ECO:0000259" key="1">
    <source>
        <dbReference type="Pfam" id="PF00534"/>
    </source>
</evidence>
<accession>A0A6J6KDN8</accession>
<dbReference type="Pfam" id="PF13439">
    <property type="entry name" value="Glyco_transf_4"/>
    <property type="match status" value="1"/>
</dbReference>
<dbReference type="PANTHER" id="PTHR45947:SF3">
    <property type="entry name" value="SULFOQUINOVOSYL TRANSFERASE SQD2"/>
    <property type="match status" value="1"/>
</dbReference>
<feature type="domain" description="Glycosyltransferase subfamily 4-like N-terminal" evidence="2">
    <location>
        <begin position="16"/>
        <end position="189"/>
    </location>
</feature>
<dbReference type="SUPFAM" id="SSF53756">
    <property type="entry name" value="UDP-Glycosyltransferase/glycogen phosphorylase"/>
    <property type="match status" value="1"/>
</dbReference>
<dbReference type="InterPro" id="IPR001296">
    <property type="entry name" value="Glyco_trans_1"/>
</dbReference>
<evidence type="ECO:0000313" key="3">
    <source>
        <dbReference type="EMBL" id="CAB4647920.1"/>
    </source>
</evidence>
<sequence>MTRIAHIANMYGPKSGGLRTTMNELSLQYAKSGHTVLLIVPGKKDSYESNGAVSRVTVAAPQIPFSGGYRMIVKPKKVIGKLQDFRPDILEISDRTTLLTAARWARSRGIPTTFFAHERVDGIVRSFARHLPFQGTLVRQWNRKTRDSVGRIVATTNFAAEEFEQLGLKVDHSPKAKLVSVPLGVDLEKFDPRIREVENKAFAYFPDNYIFACTRLSKEKDPLFLLEIAQELKTRGILTPLVIAGSGPLESKMKQVIKRDDLNVLLLGFVSDRNALSHLMAGATTFLAVGPIETFGLAALETLASGTPVICRSEAAISEIICEESGRALTRSASDWADAIVEFNGLDREETRTNARARAEKFTWKETADQLLRFYRWDVAS</sequence>
<gene>
    <name evidence="3" type="ORF">UFOPK2243_00286</name>
</gene>
<dbReference type="Gene3D" id="3.40.50.2000">
    <property type="entry name" value="Glycogen Phosphorylase B"/>
    <property type="match status" value="2"/>
</dbReference>
<dbReference type="GO" id="GO:0016757">
    <property type="term" value="F:glycosyltransferase activity"/>
    <property type="evidence" value="ECO:0007669"/>
    <property type="project" value="InterPro"/>
</dbReference>
<protein>
    <submittedName>
        <fullName evidence="3">Unannotated protein</fullName>
    </submittedName>
</protein>
<proteinExistence type="predicted"/>
<reference evidence="3" key="1">
    <citation type="submission" date="2020-05" db="EMBL/GenBank/DDBJ databases">
        <authorList>
            <person name="Chiriac C."/>
            <person name="Salcher M."/>
            <person name="Ghai R."/>
            <person name="Kavagutti S V."/>
        </authorList>
    </citation>
    <scope>NUCLEOTIDE SEQUENCE</scope>
</reference>
<organism evidence="3">
    <name type="scientific">freshwater metagenome</name>
    <dbReference type="NCBI Taxonomy" id="449393"/>
    <lineage>
        <taxon>unclassified sequences</taxon>
        <taxon>metagenomes</taxon>
        <taxon>ecological metagenomes</taxon>
    </lineage>
</organism>
<dbReference type="InterPro" id="IPR050194">
    <property type="entry name" value="Glycosyltransferase_grp1"/>
</dbReference>
<dbReference type="EMBL" id="CAEZWL010000004">
    <property type="protein sequence ID" value="CAB4647920.1"/>
    <property type="molecule type" value="Genomic_DNA"/>
</dbReference>